<proteinExistence type="predicted"/>
<evidence type="ECO:0000313" key="2">
    <source>
        <dbReference type="EMBL" id="QGZ40727.1"/>
    </source>
</evidence>
<dbReference type="AlphaFoldDB" id="A0A562PMW0"/>
<dbReference type="EMBL" id="CP046904">
    <property type="protein sequence ID" value="QGZ40727.1"/>
    <property type="molecule type" value="Genomic_DNA"/>
</dbReference>
<feature type="domain" description="Thiopeptide-type bacteriocin biosynthesis" evidence="1">
    <location>
        <begin position="5"/>
        <end position="322"/>
    </location>
</feature>
<reference evidence="3 4" key="1">
    <citation type="journal article" date="2015" name="Stand. Genomic Sci.">
        <title>Genomic Encyclopedia of Bacterial and Archaeal Type Strains, Phase III: the genomes of soil and plant-associated and newly described type strains.</title>
        <authorList>
            <person name="Whitman W.B."/>
            <person name="Woyke T."/>
            <person name="Klenk H.P."/>
            <person name="Zhou Y."/>
            <person name="Lilburn T.G."/>
            <person name="Beck B.J."/>
            <person name="De Vos P."/>
            <person name="Vandamme P."/>
            <person name="Eisen J.A."/>
            <person name="Garrity G."/>
            <person name="Hugenholtz P."/>
            <person name="Kyrpides N.C."/>
        </authorList>
    </citation>
    <scope>NUCLEOTIDE SEQUENCE [LARGE SCALE GENOMIC DNA]</scope>
    <source>
        <strain evidence="3 4">CGMCC 1.10685</strain>
    </source>
</reference>
<name>A0A562PMW0_9BURK</name>
<dbReference type="InterPro" id="IPR023809">
    <property type="entry name" value="Thiopep_bacteriocin_synth_dom"/>
</dbReference>
<dbReference type="Pfam" id="PF14028">
    <property type="entry name" value="Lant_dehydr_C"/>
    <property type="match status" value="1"/>
</dbReference>
<gene>
    <name evidence="2" type="ORF">GO485_17750</name>
    <name evidence="3" type="ORF">IP92_03228</name>
</gene>
<organism evidence="3 4">
    <name type="scientific">Pseudoduganella flava</name>
    <dbReference type="NCBI Taxonomy" id="871742"/>
    <lineage>
        <taxon>Bacteria</taxon>
        <taxon>Pseudomonadati</taxon>
        <taxon>Pseudomonadota</taxon>
        <taxon>Betaproteobacteria</taxon>
        <taxon>Burkholderiales</taxon>
        <taxon>Oxalobacteraceae</taxon>
        <taxon>Telluria group</taxon>
        <taxon>Pseudoduganella</taxon>
    </lineage>
</organism>
<evidence type="ECO:0000313" key="4">
    <source>
        <dbReference type="Proteomes" id="UP000315112"/>
    </source>
</evidence>
<dbReference type="NCBIfam" id="TIGR03891">
    <property type="entry name" value="thiopep_ocin"/>
    <property type="match status" value="1"/>
</dbReference>
<evidence type="ECO:0000259" key="1">
    <source>
        <dbReference type="Pfam" id="PF14028"/>
    </source>
</evidence>
<dbReference type="Proteomes" id="UP000315112">
    <property type="component" value="Unassembled WGS sequence"/>
</dbReference>
<sequence>MQPTWESLHIHYNSDPFWLLTEAIDPLIRKLSDDGLLANYFFIRYWEKGPHIRLRLRPADSAAVPALLKTVSTGVEQFLARRPSIFKFPSLYMSDMFKNLFIEEYGEPALYRKYGKKGLIPFERNNTIQPARYEPEYERYGGARGTAIAEAYFESSSAVTLQVLKGQNGHDFRIVLGQAFRFFAYVCLIFFDAAERAGFALAYHRQWAQFGGRKGPSRGPEFHFKYERQREFLAAAIASCEETLADPATATPVEAAWIATLTTLKDSLAQAQADGAIVVPEERGGMAGYVRYLLPSYIHMHNNRLGLAISDEVYLAYLAHHAFADHV</sequence>
<evidence type="ECO:0000313" key="5">
    <source>
        <dbReference type="Proteomes" id="UP000437862"/>
    </source>
</evidence>
<dbReference type="RefSeq" id="WP_145876768.1">
    <property type="nucleotide sequence ID" value="NZ_CP046904.1"/>
</dbReference>
<protein>
    <submittedName>
        <fullName evidence="3">Thiopeptide-type bacteriocin biosynthesis protein</fullName>
    </submittedName>
</protein>
<evidence type="ECO:0000313" key="3">
    <source>
        <dbReference type="EMBL" id="TWI45801.1"/>
    </source>
</evidence>
<reference evidence="2 5" key="3">
    <citation type="submission" date="2019-12" db="EMBL/GenBank/DDBJ databases">
        <title>Draft Genome Sequences of Six Type Strains of the Genus Massilia.</title>
        <authorList>
            <person name="Miess H."/>
            <person name="Frediansyah A."/>
            <person name="Goeker M."/>
            <person name="Gross H."/>
        </authorList>
    </citation>
    <scope>NUCLEOTIDE SEQUENCE [LARGE SCALE GENOMIC DNA]</scope>
    <source>
        <strain evidence="2 5">DSM 26639</strain>
    </source>
</reference>
<dbReference type="EMBL" id="VLKW01000006">
    <property type="protein sequence ID" value="TWI45801.1"/>
    <property type="molecule type" value="Genomic_DNA"/>
</dbReference>
<reference evidence="3" key="2">
    <citation type="submission" date="2019-07" db="EMBL/GenBank/DDBJ databases">
        <authorList>
            <person name="Whitman W."/>
            <person name="Huntemann M."/>
            <person name="Clum A."/>
            <person name="Pillay M."/>
            <person name="Palaniappan K."/>
            <person name="Varghese N."/>
            <person name="Mikhailova N."/>
            <person name="Stamatis D."/>
            <person name="Reddy T."/>
            <person name="Daum C."/>
            <person name="Shapiro N."/>
            <person name="Ivanova N."/>
            <person name="Kyrpides N."/>
            <person name="Woyke T."/>
        </authorList>
    </citation>
    <scope>NUCLEOTIDE SEQUENCE</scope>
    <source>
        <strain evidence="3">CGMCC 1.10685</strain>
    </source>
</reference>
<accession>A0A562PMW0</accession>
<keyword evidence="5" id="KW-1185">Reference proteome</keyword>
<dbReference type="OrthoDB" id="3607295at2"/>
<dbReference type="Proteomes" id="UP000437862">
    <property type="component" value="Chromosome"/>
</dbReference>